<organism evidence="2 3">
    <name type="scientific">Acinetobacter oleivorans</name>
    <dbReference type="NCBI Taxonomy" id="1148157"/>
    <lineage>
        <taxon>Bacteria</taxon>
        <taxon>Pseudomonadati</taxon>
        <taxon>Pseudomonadota</taxon>
        <taxon>Gammaproteobacteria</taxon>
        <taxon>Moraxellales</taxon>
        <taxon>Moraxellaceae</taxon>
        <taxon>Acinetobacter</taxon>
    </lineage>
</organism>
<comment type="caution">
    <text evidence="2">The sequence shown here is derived from an EMBL/GenBank/DDBJ whole genome shotgun (WGS) entry which is preliminary data.</text>
</comment>
<dbReference type="InterPro" id="IPR011050">
    <property type="entry name" value="Pectin_lyase_fold/virulence"/>
</dbReference>
<evidence type="ECO:0000256" key="1">
    <source>
        <dbReference type="SAM" id="SignalP"/>
    </source>
</evidence>
<dbReference type="NCBIfam" id="TIGR03501">
    <property type="entry name" value="GlyGly_CTERM"/>
    <property type="match status" value="1"/>
</dbReference>
<proteinExistence type="predicted"/>
<reference evidence="2 3" key="1">
    <citation type="submission" date="2020-10" db="EMBL/GenBank/DDBJ databases">
        <authorList>
            <person name="Mohd Rani F."/>
        </authorList>
    </citation>
    <scope>NUCLEOTIDE SEQUENCE [LARGE SCALE GENOMIC DNA]</scope>
    <source>
        <strain evidence="2 3">AC1583</strain>
    </source>
</reference>
<feature type="signal peptide" evidence="1">
    <location>
        <begin position="1"/>
        <end position="21"/>
    </location>
</feature>
<dbReference type="Proteomes" id="UP000619170">
    <property type="component" value="Unassembled WGS sequence"/>
</dbReference>
<dbReference type="SUPFAM" id="SSF51126">
    <property type="entry name" value="Pectin lyase-like"/>
    <property type="match status" value="1"/>
</dbReference>
<feature type="chain" id="PRO_5047092238" evidence="1">
    <location>
        <begin position="22"/>
        <end position="812"/>
    </location>
</feature>
<keyword evidence="1" id="KW-0732">Signal</keyword>
<name>A0ABR9NH47_9GAMM</name>
<evidence type="ECO:0000313" key="3">
    <source>
        <dbReference type="Proteomes" id="UP000619170"/>
    </source>
</evidence>
<protein>
    <submittedName>
        <fullName evidence="2">CSLREA domain-containing protein</fullName>
    </submittedName>
</protein>
<dbReference type="NCBIfam" id="TIGR04214">
    <property type="entry name" value="CSLREA_Nterm"/>
    <property type="match status" value="1"/>
</dbReference>
<dbReference type="InterPro" id="IPR020008">
    <property type="entry name" value="GlyGly_CTERM"/>
</dbReference>
<dbReference type="RefSeq" id="WP_151826685.1">
    <property type="nucleotide sequence ID" value="NZ_BKUG01000015.1"/>
</dbReference>
<sequence length="812" mass="88018">MRKYQKTLGIITFVAAIPLMAAQNDTIIKVNTFVDEDLDNNLCSLKEAITAAEKSTSYHGCILPAIDTKYTIQLEKGTYDLNGELVPKNSLTIQGPEPVDWTKKGSLSGDYPALTPIQTRINARGKSRIFNTAVSKQPLILNNIILENGKASDVGGAIYAGADVTLQNTQILNSQAPNGGAIYLGGGNASLTVDHSLLQGNGLVANTGSVIAMSCMFNGSYTTNTILFKLSSIIKNGSANSLNTFEFCGSPKITFENNTVAQNSANLTNGTILKFSGNADPTQNQTTNLSSDSSLTLVNNTIVENSAHTIFLYDKLGKKDLSFNVLAFNSGTFACRYLLGPAVDQKDSRILLKFNALKLSGTNEKCDLPAETLPAGHTNIDVSSKILSQLLEPSKEPSDENTDFLPIYYPKNNQQSDDLVDVDLKNEGGCLSVDQRGLERPTSTTDQSVLNSNNKCDIGSIEQARLGIRTTETDTGYINSSLTDLLNTYQSGVDQTKVNLANPAFSLQEAALKINLATFENLVNQTKANLKYRGVYINLKNYYSPFKNGNPREINIIPYENGNHIFAPFKPDDYDINVKVIGKGQTLETAIEDEAKSLKCEWNSSLKQIILYRTDDAPSGDGYFEFCKYTITLKSDKNITASGIVKASLVNIAPVSENSTITFKYLANEIIPLNLLKYANDEGDGPTNTLITKPNKPQFADLPIYLPSKTSKDGIFKVVKADSEGPCPGKDSKKTCYGGNIYIQANNAFNTFNDTLTYNVYDADNVISSTPGTITLVSTATTTDDTRGGGGSLGILSLASLLGLAVYRRYRK</sequence>
<gene>
    <name evidence="2" type="ORF">IIQ43_06770</name>
</gene>
<dbReference type="InterPro" id="IPR026457">
    <property type="entry name" value="CSLREA_Nterm"/>
</dbReference>
<evidence type="ECO:0000313" key="2">
    <source>
        <dbReference type="EMBL" id="MBE2164237.1"/>
    </source>
</evidence>
<dbReference type="EMBL" id="JADAZL010000002">
    <property type="protein sequence ID" value="MBE2164237.1"/>
    <property type="molecule type" value="Genomic_DNA"/>
</dbReference>
<reference evidence="3" key="2">
    <citation type="submission" date="2023-07" db="EMBL/GenBank/DDBJ databases">
        <title>Acinetobacter oleivorans assembled AC1583.</title>
        <authorList>
            <person name="Yeo C.C."/>
        </authorList>
    </citation>
    <scope>NUCLEOTIDE SEQUENCE [LARGE SCALE GENOMIC DNA]</scope>
    <source>
        <strain evidence="3">AC1583</strain>
    </source>
</reference>
<accession>A0ABR9NH47</accession>
<keyword evidence="3" id="KW-1185">Reference proteome</keyword>